<dbReference type="Proteomes" id="UP000886878">
    <property type="component" value="Unassembled WGS sequence"/>
</dbReference>
<dbReference type="PROSITE" id="PS50911">
    <property type="entry name" value="CHAP"/>
    <property type="match status" value="1"/>
</dbReference>
<dbReference type="InterPro" id="IPR007921">
    <property type="entry name" value="CHAP_dom"/>
</dbReference>
<proteinExistence type="predicted"/>
<keyword evidence="1" id="KW-0732">Signal</keyword>
<reference evidence="3" key="2">
    <citation type="submission" date="2021-04" db="EMBL/GenBank/DDBJ databases">
        <authorList>
            <person name="Gilroy R."/>
        </authorList>
    </citation>
    <scope>NUCLEOTIDE SEQUENCE</scope>
    <source>
        <strain evidence="3">ChiHejej3B27-2180</strain>
    </source>
</reference>
<accession>A0A9D1QNU5</accession>
<organism evidence="3 4">
    <name type="scientific">Candidatus Limosilactobacillus merdipullorum</name>
    <dbReference type="NCBI Taxonomy" id="2838653"/>
    <lineage>
        <taxon>Bacteria</taxon>
        <taxon>Bacillati</taxon>
        <taxon>Bacillota</taxon>
        <taxon>Bacilli</taxon>
        <taxon>Lactobacillales</taxon>
        <taxon>Lactobacillaceae</taxon>
        <taxon>Limosilactobacillus</taxon>
    </lineage>
</organism>
<evidence type="ECO:0000313" key="4">
    <source>
        <dbReference type="Proteomes" id="UP000886878"/>
    </source>
</evidence>
<dbReference type="Pfam" id="PF05257">
    <property type="entry name" value="CHAP"/>
    <property type="match status" value="1"/>
</dbReference>
<sequence>MKFVKLSQKLMTMVGTVLLAMTMTASTVVAAAHHPVPVAAVAQPVFNATASSLSADRTSGHDQQTSKLPASSTTYAFTPGEVHAVCPDGTGSVNENADSQGGVIRWYLGQEPADIKPYLQTPRTAGLGYETDRGWFNGSGVAADQCVGFASSYFYALWQQKNNGQRLPRVTVPAGGDAAVDWAQAVGGHTDSTPHAGAIAGTGHDHPEPLGTNPYGHTFVVIHVLANGDIICAEQNGLYSGGNNGHGPAANQWNYMLISKHLYRDVVHAQFFTPNVDAPNSSQWQLNW</sequence>
<dbReference type="EMBL" id="DXGK01000010">
    <property type="protein sequence ID" value="HIW69829.1"/>
    <property type="molecule type" value="Genomic_DNA"/>
</dbReference>
<dbReference type="AlphaFoldDB" id="A0A9D1QNU5"/>
<reference evidence="3" key="1">
    <citation type="journal article" date="2021" name="PeerJ">
        <title>Extensive microbial diversity within the chicken gut microbiome revealed by metagenomics and culture.</title>
        <authorList>
            <person name="Gilroy R."/>
            <person name="Ravi A."/>
            <person name="Getino M."/>
            <person name="Pursley I."/>
            <person name="Horton D.L."/>
            <person name="Alikhan N.F."/>
            <person name="Baker D."/>
            <person name="Gharbi K."/>
            <person name="Hall N."/>
            <person name="Watson M."/>
            <person name="Adriaenssens E.M."/>
            <person name="Foster-Nyarko E."/>
            <person name="Jarju S."/>
            <person name="Secka A."/>
            <person name="Antonio M."/>
            <person name="Oren A."/>
            <person name="Chaudhuri R.R."/>
            <person name="La Ragione R."/>
            <person name="Hildebrand F."/>
            <person name="Pallen M.J."/>
        </authorList>
    </citation>
    <scope>NUCLEOTIDE SEQUENCE</scope>
    <source>
        <strain evidence="3">ChiHejej3B27-2180</strain>
    </source>
</reference>
<name>A0A9D1QNU5_9LACO</name>
<dbReference type="SUPFAM" id="SSF54001">
    <property type="entry name" value="Cysteine proteinases"/>
    <property type="match status" value="1"/>
</dbReference>
<gene>
    <name evidence="3" type="ORF">H9876_00375</name>
</gene>
<feature type="domain" description="Peptidase C51" evidence="2">
    <location>
        <begin position="121"/>
        <end position="257"/>
    </location>
</feature>
<feature type="chain" id="PRO_5039564963" evidence="1">
    <location>
        <begin position="32"/>
        <end position="288"/>
    </location>
</feature>
<comment type="caution">
    <text evidence="3">The sequence shown here is derived from an EMBL/GenBank/DDBJ whole genome shotgun (WGS) entry which is preliminary data.</text>
</comment>
<evidence type="ECO:0000259" key="2">
    <source>
        <dbReference type="PROSITE" id="PS50911"/>
    </source>
</evidence>
<dbReference type="InterPro" id="IPR038765">
    <property type="entry name" value="Papain-like_cys_pep_sf"/>
</dbReference>
<dbReference type="Gene3D" id="3.90.1720.10">
    <property type="entry name" value="endopeptidase domain like (from Nostoc punctiforme)"/>
    <property type="match status" value="1"/>
</dbReference>
<feature type="signal peptide" evidence="1">
    <location>
        <begin position="1"/>
        <end position="31"/>
    </location>
</feature>
<protein>
    <submittedName>
        <fullName evidence="3">CHAP domain-containing protein</fullName>
    </submittedName>
</protein>
<evidence type="ECO:0000313" key="3">
    <source>
        <dbReference type="EMBL" id="HIW69829.1"/>
    </source>
</evidence>
<evidence type="ECO:0000256" key="1">
    <source>
        <dbReference type="SAM" id="SignalP"/>
    </source>
</evidence>